<keyword evidence="5" id="KW-0998">Cell outer membrane</keyword>
<dbReference type="PROSITE" id="PS51257">
    <property type="entry name" value="PROKAR_LIPOPROTEIN"/>
    <property type="match status" value="1"/>
</dbReference>
<comment type="caution">
    <text evidence="8">The sequence shown here is derived from an EMBL/GenBank/DDBJ whole genome shotgun (WGS) entry which is preliminary data.</text>
</comment>
<dbReference type="InterPro" id="IPR012944">
    <property type="entry name" value="SusD_RagB_dom"/>
</dbReference>
<reference evidence="8 9" key="1">
    <citation type="submission" date="2024-06" db="EMBL/GenBank/DDBJ databases">
        <authorList>
            <person name="Kaempfer P."/>
            <person name="Viver T."/>
        </authorList>
    </citation>
    <scope>NUCLEOTIDE SEQUENCE [LARGE SCALE GENOMIC DNA]</scope>
    <source>
        <strain evidence="8 9">ST-87</strain>
    </source>
</reference>
<sequence length="591" mass="66202">MKRFIYMTLIGGLSLGLFSCQDDYLDLDPQDQFTDVVYFKKPSDFKAYTGDFYSQLMGWRSPYGGNTVYNNMDFSSDLSNYFNFQADVGRGTIQIVNDDNRWNNPYSWIRKINILLSKVDSYPGNVNDIAPYVSEAYFFRANAYYSLLKTFGGVPIVTGVLEVNSPELFGPRNSRYEVVDLILSDLDNAIANLPTEQSIPGADKGRISKWAAKALKAEVELYEATWRKYNGTSTDFEGSTGPASDQIDTFLTDAVNQCKDIMDNGGYELWNYNSNTSIANQSYYYLFNLEDAGSNPGGFTKATNKEFILYGVYDVVLRTGNQNLSLTSQNSGSSRKMMDMFLCTDGLPASKSPLFQGYHAIGDEYKNRDLRILGYIGVTPTTAPITNGVAGYGNRKFVSYQYGIYRNANQESPNYPIIRLAEVYLMYAEALFEKNGTISDADLNLSINKIRARAGVANLTNALVAANSLDMLTEIRRERTLELYKEGFRYDDLKRWGIAEAELNQSTCGQVVGDASYTTAYRDGTGAATAAYNPSAYVWGEEIVQTAKGPLKCVVIDSKLNRNFSKKNYLWPLPQKQRDLNPALKQNPGYN</sequence>
<evidence type="ECO:0000313" key="9">
    <source>
        <dbReference type="Proteomes" id="UP001629260"/>
    </source>
</evidence>
<dbReference type="Gene3D" id="1.25.40.390">
    <property type="match status" value="1"/>
</dbReference>
<comment type="subcellular location">
    <subcellularLocation>
        <location evidence="1">Cell outer membrane</location>
    </subcellularLocation>
</comment>
<dbReference type="SUPFAM" id="SSF48452">
    <property type="entry name" value="TPR-like"/>
    <property type="match status" value="1"/>
</dbReference>
<evidence type="ECO:0000256" key="4">
    <source>
        <dbReference type="ARBA" id="ARBA00023136"/>
    </source>
</evidence>
<evidence type="ECO:0000313" key="8">
    <source>
        <dbReference type="EMBL" id="MFL9831606.1"/>
    </source>
</evidence>
<evidence type="ECO:0000256" key="1">
    <source>
        <dbReference type="ARBA" id="ARBA00004442"/>
    </source>
</evidence>
<evidence type="ECO:0000256" key="3">
    <source>
        <dbReference type="ARBA" id="ARBA00022729"/>
    </source>
</evidence>
<keyword evidence="3" id="KW-0732">Signal</keyword>
<organism evidence="8 9">
    <name type="scientific">Flavobacterium plantiphilum</name>
    <dbReference type="NCBI Taxonomy" id="3163297"/>
    <lineage>
        <taxon>Bacteria</taxon>
        <taxon>Pseudomonadati</taxon>
        <taxon>Bacteroidota</taxon>
        <taxon>Flavobacteriia</taxon>
        <taxon>Flavobacteriales</taxon>
        <taxon>Flavobacteriaceae</taxon>
        <taxon>Flavobacterium</taxon>
    </lineage>
</organism>
<dbReference type="Pfam" id="PF14322">
    <property type="entry name" value="SusD-like_3"/>
    <property type="match status" value="1"/>
</dbReference>
<keyword evidence="9" id="KW-1185">Reference proteome</keyword>
<dbReference type="EMBL" id="JBELQA010000006">
    <property type="protein sequence ID" value="MFL9831606.1"/>
    <property type="molecule type" value="Genomic_DNA"/>
</dbReference>
<evidence type="ECO:0000259" key="6">
    <source>
        <dbReference type="Pfam" id="PF07980"/>
    </source>
</evidence>
<dbReference type="Pfam" id="PF07980">
    <property type="entry name" value="SusD_RagB"/>
    <property type="match status" value="1"/>
</dbReference>
<name>A0ABW8XUN3_9FLAO</name>
<feature type="domain" description="RagB/SusD" evidence="6">
    <location>
        <begin position="374"/>
        <end position="590"/>
    </location>
</feature>
<evidence type="ECO:0000259" key="7">
    <source>
        <dbReference type="Pfam" id="PF14322"/>
    </source>
</evidence>
<dbReference type="InterPro" id="IPR011990">
    <property type="entry name" value="TPR-like_helical_dom_sf"/>
</dbReference>
<proteinExistence type="inferred from homology"/>
<gene>
    <name evidence="8" type="ORF">ABS764_12185</name>
</gene>
<accession>A0ABW8XUN3</accession>
<protein>
    <submittedName>
        <fullName evidence="8">RagB/SusD family nutrient uptake outer membrane protein</fullName>
    </submittedName>
</protein>
<feature type="domain" description="SusD-like N-terminal" evidence="7">
    <location>
        <begin position="24"/>
        <end position="219"/>
    </location>
</feature>
<dbReference type="RefSeq" id="WP_408082075.1">
    <property type="nucleotide sequence ID" value="NZ_JBELQA010000006.1"/>
</dbReference>
<evidence type="ECO:0000256" key="5">
    <source>
        <dbReference type="ARBA" id="ARBA00023237"/>
    </source>
</evidence>
<dbReference type="InterPro" id="IPR033985">
    <property type="entry name" value="SusD-like_N"/>
</dbReference>
<keyword evidence="4" id="KW-0472">Membrane</keyword>
<dbReference type="Proteomes" id="UP001629260">
    <property type="component" value="Unassembled WGS sequence"/>
</dbReference>
<comment type="similarity">
    <text evidence="2">Belongs to the SusD family.</text>
</comment>
<evidence type="ECO:0000256" key="2">
    <source>
        <dbReference type="ARBA" id="ARBA00006275"/>
    </source>
</evidence>